<accession>A0A327S881</accession>
<dbReference type="SUPFAM" id="SSF110296">
    <property type="entry name" value="Oligoxyloglucan reducing end-specific cellobiohydrolase"/>
    <property type="match status" value="1"/>
</dbReference>
<evidence type="ECO:0000256" key="3">
    <source>
        <dbReference type="SAM" id="SignalP"/>
    </source>
</evidence>
<dbReference type="Gene3D" id="2.130.10.10">
    <property type="entry name" value="YVTN repeat-like/Quinoprotein amine dehydrogenase"/>
    <property type="match status" value="1"/>
</dbReference>
<evidence type="ECO:0000256" key="1">
    <source>
        <dbReference type="ARBA" id="ARBA00022531"/>
    </source>
</evidence>
<evidence type="ECO:0000313" key="5">
    <source>
        <dbReference type="EMBL" id="RAJ25141.1"/>
    </source>
</evidence>
<protein>
    <submittedName>
        <fullName evidence="5">Photosynthesis system II assembly factor YCF48-like protein</fullName>
    </submittedName>
</protein>
<dbReference type="InterPro" id="IPR015943">
    <property type="entry name" value="WD40/YVTN_repeat-like_dom_sf"/>
</dbReference>
<name>A0A327S881_9FLAO</name>
<dbReference type="GO" id="GO:0009523">
    <property type="term" value="C:photosystem II"/>
    <property type="evidence" value="ECO:0007669"/>
    <property type="project" value="UniProtKB-KW"/>
</dbReference>
<feature type="chain" id="PRO_5016379729" evidence="3">
    <location>
        <begin position="20"/>
        <end position="332"/>
    </location>
</feature>
<dbReference type="Proteomes" id="UP000248987">
    <property type="component" value="Unassembled WGS sequence"/>
</dbReference>
<dbReference type="InterPro" id="IPR028203">
    <property type="entry name" value="PSII_CF48-like_dom"/>
</dbReference>
<reference evidence="5 6" key="1">
    <citation type="submission" date="2018-06" db="EMBL/GenBank/DDBJ databases">
        <title>Genomic Encyclopedia of Archaeal and Bacterial Type Strains, Phase II (KMG-II): from individual species to whole genera.</title>
        <authorList>
            <person name="Goeker M."/>
        </authorList>
    </citation>
    <scope>NUCLEOTIDE SEQUENCE [LARGE SCALE GENOMIC DNA]</scope>
    <source>
        <strain evidence="5 6">DSM 12408</strain>
    </source>
</reference>
<keyword evidence="6" id="KW-1185">Reference proteome</keyword>
<feature type="domain" description="Photosynthesis system II assembly factor Ycf48/Hcf136-like" evidence="4">
    <location>
        <begin position="49"/>
        <end position="171"/>
    </location>
</feature>
<sequence length="332" mass="37594">MKKLIFLFPILLMMMSCNSDDSESLPVDNISDLKLENLNFLSSNIPEDFYDDLTFVDELTGYAVSRIGKIVKTIDGGTTWTVLNSAANFPLKKIQFIDQYNGYIIGGDDTGSYILKTINAGNTWSIINLNTVENGSPNGMYFKNKDVGFITGNRFFKKTADGGQTWTNVLPNSIEDYQRVNFNINKTLGYVTFNSSNYLKTNDGGSTWQLVEERADYRFSEIYFVENQVFFKSNLNVVNLNFNKSIEIPSSAHKLLYLTVDKCIGIGQHYEIGFLPYGDVLFTNDNWDAFLQRSYQPASESMVFTAIAKMSKHKTMMLGTGQIYTKIVVLTY</sequence>
<evidence type="ECO:0000259" key="4">
    <source>
        <dbReference type="Pfam" id="PF14870"/>
    </source>
</evidence>
<dbReference type="EMBL" id="QLLQ01000004">
    <property type="protein sequence ID" value="RAJ25141.1"/>
    <property type="molecule type" value="Genomic_DNA"/>
</dbReference>
<gene>
    <name evidence="5" type="ORF">LX77_01442</name>
</gene>
<dbReference type="PANTHER" id="PTHR47199">
    <property type="entry name" value="PHOTOSYSTEM II STABILITY/ASSEMBLY FACTOR HCF136, CHLOROPLASTIC"/>
    <property type="match status" value="1"/>
</dbReference>
<proteinExistence type="predicted"/>
<keyword evidence="2" id="KW-0604">Photosystem II</keyword>
<comment type="caution">
    <text evidence="5">The sequence shown here is derived from an EMBL/GenBank/DDBJ whole genome shotgun (WGS) entry which is preliminary data.</text>
</comment>
<keyword evidence="3" id="KW-0732">Signal</keyword>
<evidence type="ECO:0000313" key="6">
    <source>
        <dbReference type="Proteomes" id="UP000248987"/>
    </source>
</evidence>
<dbReference type="PROSITE" id="PS51257">
    <property type="entry name" value="PROKAR_LIPOPROTEIN"/>
    <property type="match status" value="1"/>
</dbReference>
<evidence type="ECO:0000256" key="2">
    <source>
        <dbReference type="ARBA" id="ARBA00023276"/>
    </source>
</evidence>
<organism evidence="5 6">
    <name type="scientific">Gelidibacter algens</name>
    <dbReference type="NCBI Taxonomy" id="49280"/>
    <lineage>
        <taxon>Bacteria</taxon>
        <taxon>Pseudomonadati</taxon>
        <taxon>Bacteroidota</taxon>
        <taxon>Flavobacteriia</taxon>
        <taxon>Flavobacteriales</taxon>
        <taxon>Flavobacteriaceae</taxon>
        <taxon>Gelidibacter</taxon>
    </lineage>
</organism>
<dbReference type="PANTHER" id="PTHR47199:SF2">
    <property type="entry name" value="PHOTOSYSTEM II STABILITY_ASSEMBLY FACTOR HCF136, CHLOROPLASTIC"/>
    <property type="match status" value="1"/>
</dbReference>
<keyword evidence="1" id="KW-0602">Photosynthesis</keyword>
<dbReference type="GO" id="GO:0015979">
    <property type="term" value="P:photosynthesis"/>
    <property type="evidence" value="ECO:0007669"/>
    <property type="project" value="UniProtKB-KW"/>
</dbReference>
<dbReference type="AlphaFoldDB" id="A0A327S881"/>
<dbReference type="RefSeq" id="WP_111625811.1">
    <property type="nucleotide sequence ID" value="NZ_QLLQ01000004.1"/>
</dbReference>
<dbReference type="Pfam" id="PF14870">
    <property type="entry name" value="PSII_BNR"/>
    <property type="match status" value="1"/>
</dbReference>
<feature type="signal peptide" evidence="3">
    <location>
        <begin position="1"/>
        <end position="19"/>
    </location>
</feature>